<dbReference type="GO" id="GO:0006012">
    <property type="term" value="P:galactose metabolic process"/>
    <property type="evidence" value="ECO:0007669"/>
    <property type="project" value="InterPro"/>
</dbReference>
<evidence type="ECO:0000259" key="10">
    <source>
        <dbReference type="Pfam" id="PF08544"/>
    </source>
</evidence>
<dbReference type="InterPro" id="IPR006203">
    <property type="entry name" value="GHMP_knse_ATP-bd_CS"/>
</dbReference>
<evidence type="ECO:0000256" key="5">
    <source>
        <dbReference type="ARBA" id="ARBA00022777"/>
    </source>
</evidence>
<dbReference type="SUPFAM" id="SSF55060">
    <property type="entry name" value="GHMP Kinase, C-terminal domain"/>
    <property type="match status" value="1"/>
</dbReference>
<keyword evidence="8" id="KW-0119">Carbohydrate metabolism</keyword>
<keyword evidence="3" id="KW-0479">Metal-binding</keyword>
<protein>
    <recommendedName>
        <fullName evidence="14">Galactokinase</fullName>
    </recommendedName>
</protein>
<evidence type="ECO:0000256" key="8">
    <source>
        <dbReference type="ARBA" id="ARBA00023277"/>
    </source>
</evidence>
<dbReference type="AlphaFoldDB" id="A0A9P0A4B1"/>
<keyword evidence="2" id="KW-0808">Transferase</keyword>
<keyword evidence="13" id="KW-1185">Reference proteome</keyword>
<dbReference type="Proteomes" id="UP001152759">
    <property type="component" value="Chromosome 2"/>
</dbReference>
<keyword evidence="6" id="KW-0067">ATP-binding</keyword>
<dbReference type="GO" id="GO:0005829">
    <property type="term" value="C:cytosol"/>
    <property type="evidence" value="ECO:0007669"/>
    <property type="project" value="TreeGrafter"/>
</dbReference>
<evidence type="ECO:0000259" key="9">
    <source>
        <dbReference type="Pfam" id="PF00288"/>
    </source>
</evidence>
<dbReference type="PROSITE" id="PS00106">
    <property type="entry name" value="GALACTOKINASE"/>
    <property type="match status" value="1"/>
</dbReference>
<dbReference type="EMBL" id="OU963863">
    <property type="protein sequence ID" value="CAH0384210.1"/>
    <property type="molecule type" value="Genomic_DNA"/>
</dbReference>
<dbReference type="Pfam" id="PF10509">
    <property type="entry name" value="GalKase_gal_bdg"/>
    <property type="match status" value="1"/>
</dbReference>
<dbReference type="PRINTS" id="PR00473">
    <property type="entry name" value="GALCTOKINASE"/>
</dbReference>
<dbReference type="InterPro" id="IPR019741">
    <property type="entry name" value="Galactokinase_CS"/>
</dbReference>
<dbReference type="GO" id="GO:0005524">
    <property type="term" value="F:ATP binding"/>
    <property type="evidence" value="ECO:0007669"/>
    <property type="project" value="UniProtKB-KW"/>
</dbReference>
<evidence type="ECO:0000313" key="13">
    <source>
        <dbReference type="Proteomes" id="UP001152759"/>
    </source>
</evidence>
<evidence type="ECO:0000256" key="3">
    <source>
        <dbReference type="ARBA" id="ARBA00022723"/>
    </source>
</evidence>
<dbReference type="FunFam" id="3.30.230.10:FF:000040">
    <property type="entry name" value="Galactokinase 1"/>
    <property type="match status" value="1"/>
</dbReference>
<sequence length="398" mass="43588">MPDPKRTIPVEKLLEQGCDAFENEFKTKPEVAACAPGRVNLIGEHLDYNDGFVLPMALPMVTIVVGRKNNSKTIRIITLESDSDKPSRTEFPIPSVKALEPTDDPPKWANYVKGTLKNFEGDIPGFDALIISDVPMGGGLSSSAALEVATYTFLEELTKQRTKSLVQKALSCQAAERNFVGMPCGIMDQFISVMGNEGAALLIDCRTNTAQSVPIRSKEHVFLITNSNVRHELGSSEFAARVKQCAEAAQVLNKKKLRDATLNDIEEANKKGLLQDEIYRRARHVVTEIERTKKAAKALEAGHLEDFGRLMYESHKSLREDYEVTCSELNELVQLASEVEGVLGSRMTGGGFGGCTVTLVAKDKVHNVVNHISDKYSRTPIFYVATPSAGARSLSIAS</sequence>
<dbReference type="PANTHER" id="PTHR10457:SF7">
    <property type="entry name" value="GALACTOKINASE-RELATED"/>
    <property type="match status" value="1"/>
</dbReference>
<name>A0A9P0A4B1_BEMTA</name>
<dbReference type="SUPFAM" id="SSF54211">
    <property type="entry name" value="Ribosomal protein S5 domain 2-like"/>
    <property type="match status" value="1"/>
</dbReference>
<dbReference type="InterPro" id="IPR013750">
    <property type="entry name" value="GHMP_kinase_C_dom"/>
</dbReference>
<dbReference type="InterPro" id="IPR014721">
    <property type="entry name" value="Ribsml_uS5_D2-typ_fold_subgr"/>
</dbReference>
<dbReference type="PIRSF" id="PIRSF000530">
    <property type="entry name" value="Galactokinase"/>
    <property type="match status" value="1"/>
</dbReference>
<dbReference type="InterPro" id="IPR000705">
    <property type="entry name" value="Galactokinase"/>
</dbReference>
<dbReference type="PRINTS" id="PR00959">
    <property type="entry name" value="MEVGALKINASE"/>
</dbReference>
<feature type="domain" description="Galactokinase N-terminal" evidence="11">
    <location>
        <begin position="20"/>
        <end position="68"/>
    </location>
</feature>
<organism evidence="12 13">
    <name type="scientific">Bemisia tabaci</name>
    <name type="common">Sweetpotato whitefly</name>
    <name type="synonym">Aleurodes tabaci</name>
    <dbReference type="NCBI Taxonomy" id="7038"/>
    <lineage>
        <taxon>Eukaryota</taxon>
        <taxon>Metazoa</taxon>
        <taxon>Ecdysozoa</taxon>
        <taxon>Arthropoda</taxon>
        <taxon>Hexapoda</taxon>
        <taxon>Insecta</taxon>
        <taxon>Pterygota</taxon>
        <taxon>Neoptera</taxon>
        <taxon>Paraneoptera</taxon>
        <taxon>Hemiptera</taxon>
        <taxon>Sternorrhyncha</taxon>
        <taxon>Aleyrodoidea</taxon>
        <taxon>Aleyrodidae</taxon>
        <taxon>Aleyrodinae</taxon>
        <taxon>Bemisia</taxon>
    </lineage>
</organism>
<dbReference type="PANTHER" id="PTHR10457">
    <property type="entry name" value="MEVALONATE KINASE/GALACTOKINASE"/>
    <property type="match status" value="1"/>
</dbReference>
<evidence type="ECO:0000256" key="7">
    <source>
        <dbReference type="ARBA" id="ARBA00022842"/>
    </source>
</evidence>
<dbReference type="FunFam" id="3.30.70.890:FF:000001">
    <property type="entry name" value="Galactokinase"/>
    <property type="match status" value="1"/>
</dbReference>
<evidence type="ECO:0000313" key="12">
    <source>
        <dbReference type="EMBL" id="CAH0384210.1"/>
    </source>
</evidence>
<evidence type="ECO:0000256" key="4">
    <source>
        <dbReference type="ARBA" id="ARBA00022741"/>
    </source>
</evidence>
<reference evidence="12" key="1">
    <citation type="submission" date="2021-12" db="EMBL/GenBank/DDBJ databases">
        <authorList>
            <person name="King R."/>
        </authorList>
    </citation>
    <scope>NUCLEOTIDE SEQUENCE</scope>
</reference>
<dbReference type="InterPro" id="IPR020568">
    <property type="entry name" value="Ribosomal_Su5_D2-typ_SF"/>
</dbReference>
<dbReference type="PROSITE" id="PS00627">
    <property type="entry name" value="GHMP_KINASES_ATP"/>
    <property type="match status" value="1"/>
</dbReference>
<comment type="similarity">
    <text evidence="1">Belongs to the GHMP kinase family. GalK subfamily.</text>
</comment>
<dbReference type="InterPro" id="IPR006206">
    <property type="entry name" value="Mevalonate/galactokinase"/>
</dbReference>
<keyword evidence="5" id="KW-0418">Kinase</keyword>
<evidence type="ECO:0000259" key="11">
    <source>
        <dbReference type="Pfam" id="PF10509"/>
    </source>
</evidence>
<evidence type="ECO:0000256" key="2">
    <source>
        <dbReference type="ARBA" id="ARBA00022679"/>
    </source>
</evidence>
<feature type="domain" description="GHMP kinase C-terminal" evidence="10">
    <location>
        <begin position="295"/>
        <end position="376"/>
    </location>
</feature>
<dbReference type="Gene3D" id="3.30.230.10">
    <property type="match status" value="1"/>
</dbReference>
<keyword evidence="4" id="KW-0547">Nucleotide-binding</keyword>
<evidence type="ECO:0000256" key="1">
    <source>
        <dbReference type="ARBA" id="ARBA00006566"/>
    </source>
</evidence>
<dbReference type="Pfam" id="PF00288">
    <property type="entry name" value="GHMP_kinases_N"/>
    <property type="match status" value="1"/>
</dbReference>
<proteinExistence type="inferred from homology"/>
<dbReference type="Pfam" id="PF08544">
    <property type="entry name" value="GHMP_kinases_C"/>
    <property type="match status" value="1"/>
</dbReference>
<dbReference type="InterPro" id="IPR036554">
    <property type="entry name" value="GHMP_kinase_C_sf"/>
</dbReference>
<keyword evidence="7" id="KW-0460">Magnesium</keyword>
<evidence type="ECO:0000256" key="6">
    <source>
        <dbReference type="ARBA" id="ARBA00022840"/>
    </source>
</evidence>
<gene>
    <name evidence="12" type="ORF">BEMITA_LOCUS3574</name>
</gene>
<dbReference type="Gene3D" id="3.30.70.890">
    <property type="entry name" value="GHMP kinase, C-terminal domain"/>
    <property type="match status" value="1"/>
</dbReference>
<dbReference type="InterPro" id="IPR019539">
    <property type="entry name" value="GalKase_N"/>
</dbReference>
<accession>A0A9P0A4B1</accession>
<feature type="domain" description="GHMP kinase N-terminal" evidence="9">
    <location>
        <begin position="110"/>
        <end position="195"/>
    </location>
</feature>
<evidence type="ECO:0008006" key="14">
    <source>
        <dbReference type="Google" id="ProtNLM"/>
    </source>
</evidence>
<dbReference type="GO" id="GO:0004335">
    <property type="term" value="F:galactokinase activity"/>
    <property type="evidence" value="ECO:0007669"/>
    <property type="project" value="InterPro"/>
</dbReference>
<dbReference type="NCBIfam" id="TIGR00131">
    <property type="entry name" value="gal_kin"/>
    <property type="match status" value="1"/>
</dbReference>
<dbReference type="InterPro" id="IPR006204">
    <property type="entry name" value="GHMP_kinase_N_dom"/>
</dbReference>
<dbReference type="GO" id="GO:0046872">
    <property type="term" value="F:metal ion binding"/>
    <property type="evidence" value="ECO:0007669"/>
    <property type="project" value="UniProtKB-KW"/>
</dbReference>